<dbReference type="GO" id="GO:0005886">
    <property type="term" value="C:plasma membrane"/>
    <property type="evidence" value="ECO:0007669"/>
    <property type="project" value="UniProtKB-SubCell"/>
</dbReference>
<dbReference type="InterPro" id="IPR021147">
    <property type="entry name" value="DUF697"/>
</dbReference>
<evidence type="ECO:0000256" key="5">
    <source>
        <dbReference type="ARBA" id="ARBA00022692"/>
    </source>
</evidence>
<sequence length="416" mass="43497">MTMTEPPRRRPVVFRLDDPSVIVSDPSAPVRPPAPRSPSPQRPAETPLEKVPEPVTPAPSAATASATAAPGSPDVPQPAATAAPKPAPKPPEPPTARIDVEPRPLTTPRPRAQTATTAAAPAAAKTRSRLATAAWSAVGGLISLYLSLQVWMLIEDLFTRSAMLGALASALALIVAVAAVIFGMRELVGLLRLENMAKVRAESEEAIALDDRARAESVVTSLIGFAADNPRLARARTELTEHLGAIIDGRDLVHLAERELMGPLDAEARRMVAETAARVSVVTAVSPNAAIDLLFVAASAISLVRKLGLLYGGRPGALGLLKLGRQTLSLLAVTGSLAAGDAVLQQMVGHGLAAKLSAKLGQGLLNGMLTVRLGVAAIYAIRPLPFSVLPKPTVRELAADLMRRAKADDNNAEDRN</sequence>
<comment type="similarity">
    <text evidence="2">Belongs to the UPF0283 family.</text>
</comment>
<evidence type="ECO:0000256" key="6">
    <source>
        <dbReference type="ARBA" id="ARBA00022989"/>
    </source>
</evidence>
<feature type="transmembrane region" description="Helical" evidence="9">
    <location>
        <begin position="133"/>
        <end position="154"/>
    </location>
</feature>
<keyword evidence="4" id="KW-0997">Cell inner membrane</keyword>
<keyword evidence="5 9" id="KW-0812">Transmembrane</keyword>
<evidence type="ECO:0000256" key="1">
    <source>
        <dbReference type="ARBA" id="ARBA00004429"/>
    </source>
</evidence>
<feature type="transmembrane region" description="Helical" evidence="9">
    <location>
        <begin position="166"/>
        <end position="188"/>
    </location>
</feature>
<feature type="compositionally biased region" description="Low complexity" evidence="8">
    <location>
        <begin position="103"/>
        <end position="123"/>
    </location>
</feature>
<organism evidence="10">
    <name type="scientific">Blastochloris viridis</name>
    <name type="common">Rhodopseudomonas viridis</name>
    <dbReference type="NCBI Taxonomy" id="1079"/>
    <lineage>
        <taxon>Bacteria</taxon>
        <taxon>Pseudomonadati</taxon>
        <taxon>Pseudomonadota</taxon>
        <taxon>Alphaproteobacteria</taxon>
        <taxon>Hyphomicrobiales</taxon>
        <taxon>Blastochloridaceae</taxon>
        <taxon>Blastochloris</taxon>
    </lineage>
</organism>
<dbReference type="NCBIfam" id="TIGR01620">
    <property type="entry name" value="hyp_HI0043"/>
    <property type="match status" value="1"/>
</dbReference>
<reference evidence="10" key="1">
    <citation type="journal article" date="2015" name="Genome Announc.">
        <title>Complete Genome Sequence of the Bacteriochlorophyll b-Producing Photosynthetic Bacterium Blastochloris viridis.</title>
        <authorList>
            <person name="Tsukatani Y."/>
            <person name="Hirose Y."/>
            <person name="Harada J."/>
            <person name="Misawa N."/>
            <person name="Mori K."/>
            <person name="Inoue K."/>
            <person name="Tamiaki H."/>
        </authorList>
    </citation>
    <scope>NUCLEOTIDE SEQUENCE [LARGE SCALE GENOMIC DNA]</scope>
    <source>
        <strain evidence="10">DSM 133</strain>
    </source>
</reference>
<keyword evidence="3" id="KW-1003">Cell membrane</keyword>
<dbReference type="Pfam" id="PF05128">
    <property type="entry name" value="DUF697"/>
    <property type="match status" value="1"/>
</dbReference>
<feature type="compositionally biased region" description="Pro residues" evidence="8">
    <location>
        <begin position="85"/>
        <end position="94"/>
    </location>
</feature>
<dbReference type="PANTHER" id="PTHR39342">
    <property type="entry name" value="UPF0283 MEMBRANE PROTEIN YCJF"/>
    <property type="match status" value="1"/>
</dbReference>
<dbReference type="PANTHER" id="PTHR39342:SF1">
    <property type="entry name" value="UPF0283 MEMBRANE PROTEIN YCJF"/>
    <property type="match status" value="1"/>
</dbReference>
<feature type="compositionally biased region" description="Pro residues" evidence="8">
    <location>
        <begin position="29"/>
        <end position="41"/>
    </location>
</feature>
<feature type="transmembrane region" description="Helical" evidence="9">
    <location>
        <begin position="279"/>
        <end position="303"/>
    </location>
</feature>
<evidence type="ECO:0000256" key="4">
    <source>
        <dbReference type="ARBA" id="ARBA00022519"/>
    </source>
</evidence>
<name>A0A182CZ88_BLAVI</name>
<evidence type="ECO:0000256" key="9">
    <source>
        <dbReference type="SAM" id="Phobius"/>
    </source>
</evidence>
<gene>
    <name evidence="10" type="ORF">BV133_338</name>
</gene>
<feature type="region of interest" description="Disordered" evidence="8">
    <location>
        <begin position="1"/>
        <end position="123"/>
    </location>
</feature>
<dbReference type="AlphaFoldDB" id="A0A182CZ88"/>
<comment type="subcellular location">
    <subcellularLocation>
        <location evidence="1">Cell inner membrane</location>
        <topology evidence="1">Multi-pass membrane protein</topology>
    </subcellularLocation>
</comment>
<evidence type="ECO:0000256" key="7">
    <source>
        <dbReference type="ARBA" id="ARBA00023136"/>
    </source>
</evidence>
<accession>A0A182CZ88</accession>
<evidence type="ECO:0000313" key="10">
    <source>
        <dbReference type="EMBL" id="BAR97931.1"/>
    </source>
</evidence>
<evidence type="ECO:0000256" key="3">
    <source>
        <dbReference type="ARBA" id="ARBA00022475"/>
    </source>
</evidence>
<dbReference type="InterPro" id="IPR006507">
    <property type="entry name" value="UPF0283"/>
</dbReference>
<feature type="compositionally biased region" description="Low complexity" evidence="8">
    <location>
        <begin position="58"/>
        <end position="84"/>
    </location>
</feature>
<keyword evidence="6 9" id="KW-1133">Transmembrane helix</keyword>
<dbReference type="EMBL" id="AP014854">
    <property type="protein sequence ID" value="BAR97931.1"/>
    <property type="molecule type" value="Genomic_DNA"/>
</dbReference>
<protein>
    <submittedName>
        <fullName evidence="10">GTP-binding protein</fullName>
    </submittedName>
</protein>
<keyword evidence="7 9" id="KW-0472">Membrane</keyword>
<evidence type="ECO:0000256" key="2">
    <source>
        <dbReference type="ARBA" id="ARBA00008255"/>
    </source>
</evidence>
<evidence type="ECO:0000256" key="8">
    <source>
        <dbReference type="SAM" id="MobiDB-lite"/>
    </source>
</evidence>
<proteinExistence type="inferred from homology"/>